<dbReference type="FunFam" id="3.40.50.300:FF:000014">
    <property type="entry name" value="DNA polymerase III subunit gamma/tau"/>
    <property type="match status" value="1"/>
</dbReference>
<evidence type="ECO:0000256" key="3">
    <source>
        <dbReference type="ARBA" id="ARBA00022679"/>
    </source>
</evidence>
<dbReference type="GO" id="GO:0003887">
    <property type="term" value="F:DNA-directed DNA polymerase activity"/>
    <property type="evidence" value="ECO:0007669"/>
    <property type="project" value="UniProtKB-KW"/>
</dbReference>
<keyword evidence="8" id="KW-0862">Zinc</keyword>
<dbReference type="GO" id="GO:0006261">
    <property type="term" value="P:DNA-templated DNA replication"/>
    <property type="evidence" value="ECO:0007669"/>
    <property type="project" value="TreeGrafter"/>
</dbReference>
<dbReference type="GO" id="GO:0003677">
    <property type="term" value="F:DNA binding"/>
    <property type="evidence" value="ECO:0007669"/>
    <property type="project" value="InterPro"/>
</dbReference>
<dbReference type="Gene3D" id="1.20.272.10">
    <property type="match status" value="1"/>
</dbReference>
<evidence type="ECO:0000256" key="4">
    <source>
        <dbReference type="ARBA" id="ARBA00022695"/>
    </source>
</evidence>
<dbReference type="Pfam" id="PF22608">
    <property type="entry name" value="DNAX_ATPase_lid"/>
    <property type="match status" value="1"/>
</dbReference>
<evidence type="ECO:0000256" key="12">
    <source>
        <dbReference type="SAM" id="Coils"/>
    </source>
</evidence>
<proteinExistence type="inferred from homology"/>
<dbReference type="Proteomes" id="UP000268310">
    <property type="component" value="Chromosome"/>
</dbReference>
<reference evidence="16" key="4">
    <citation type="submission" date="2023-02" db="EMBL/GenBank/DDBJ databases">
        <authorList>
            <person name="Sun Q."/>
            <person name="Mori K."/>
        </authorList>
    </citation>
    <scope>NUCLEOTIDE SEQUENCE</scope>
    <source>
        <strain evidence="16">NBRC 114545</strain>
    </source>
</reference>
<dbReference type="InterPro" id="IPR001270">
    <property type="entry name" value="ClpA/B"/>
</dbReference>
<dbReference type="GO" id="GO:0005524">
    <property type="term" value="F:ATP binding"/>
    <property type="evidence" value="ECO:0007669"/>
    <property type="project" value="UniProtKB-KW"/>
</dbReference>
<comment type="catalytic activity">
    <reaction evidence="11">
        <text>DNA(n) + a 2'-deoxyribonucleoside 5'-triphosphate = DNA(n+1) + diphosphate</text>
        <dbReference type="Rhea" id="RHEA:22508"/>
        <dbReference type="Rhea" id="RHEA-COMP:17339"/>
        <dbReference type="Rhea" id="RHEA-COMP:17340"/>
        <dbReference type="ChEBI" id="CHEBI:33019"/>
        <dbReference type="ChEBI" id="CHEBI:61560"/>
        <dbReference type="ChEBI" id="CHEBI:173112"/>
        <dbReference type="EC" id="2.7.7.7"/>
    </reaction>
</comment>
<keyword evidence="17" id="KW-1185">Reference proteome</keyword>
<dbReference type="NCBIfam" id="NF004046">
    <property type="entry name" value="PRK05563.1"/>
    <property type="match status" value="1"/>
</dbReference>
<dbReference type="InterPro" id="IPR027417">
    <property type="entry name" value="P-loop_NTPase"/>
</dbReference>
<keyword evidence="7" id="KW-0547">Nucleotide-binding</keyword>
<organism evidence="16 18">
    <name type="scientific">Tetragenococcus osmophilus</name>
    <dbReference type="NCBI Taxonomy" id="526944"/>
    <lineage>
        <taxon>Bacteria</taxon>
        <taxon>Bacillati</taxon>
        <taxon>Bacillota</taxon>
        <taxon>Bacilli</taxon>
        <taxon>Lactobacillales</taxon>
        <taxon>Enterococcaceae</taxon>
        <taxon>Tetragenococcus</taxon>
    </lineage>
</organism>
<reference evidence="16 18" key="2">
    <citation type="journal article" date="2014" name="Int. J. Syst. Evol. Microbiol.">
        <title>Complete genome sequence of Corynebacterium casei LMG S-19264T (=DSM 44701T), isolated from a smear-ripened cheese.</title>
        <authorList>
            <consortium name="US DOE Joint Genome Institute (JGI-PGF)"/>
            <person name="Walter F."/>
            <person name="Albersmeier A."/>
            <person name="Kalinowski J."/>
            <person name="Ruckert C."/>
        </authorList>
    </citation>
    <scope>NUCLEOTIDE SEQUENCE [LARGE SCALE GENOMIC DNA]</scope>
    <source>
        <strain evidence="16 18">NBRC 114545</strain>
    </source>
</reference>
<evidence type="ECO:0000313" key="15">
    <source>
        <dbReference type="EMBL" id="AYW48148.1"/>
    </source>
</evidence>
<evidence type="ECO:0000313" key="17">
    <source>
        <dbReference type="Proteomes" id="UP000268310"/>
    </source>
</evidence>
<dbReference type="Pfam" id="PF12169">
    <property type="entry name" value="DNA_pol3_gamma3"/>
    <property type="match status" value="1"/>
</dbReference>
<feature type="compositionally biased region" description="Acidic residues" evidence="13">
    <location>
        <begin position="534"/>
        <end position="553"/>
    </location>
</feature>
<protein>
    <recommendedName>
        <fullName evidence="2">DNA-directed DNA polymerase</fullName>
        <ecNumber evidence="2">2.7.7.7</ecNumber>
    </recommendedName>
</protein>
<evidence type="ECO:0000256" key="10">
    <source>
        <dbReference type="ARBA" id="ARBA00022932"/>
    </source>
</evidence>
<dbReference type="KEGG" id="too:C7K38_07035"/>
<dbReference type="AlphaFoldDB" id="A0AA37XLU3"/>
<dbReference type="SMART" id="SM00382">
    <property type="entry name" value="AAA"/>
    <property type="match status" value="1"/>
</dbReference>
<dbReference type="NCBIfam" id="TIGR02397">
    <property type="entry name" value="dnaX_nterm"/>
    <property type="match status" value="1"/>
</dbReference>
<dbReference type="InterPro" id="IPR022754">
    <property type="entry name" value="DNA_pol_III_gamma-3"/>
</dbReference>
<dbReference type="PANTHER" id="PTHR11669">
    <property type="entry name" value="REPLICATION FACTOR C / DNA POLYMERASE III GAMMA-TAU SUBUNIT"/>
    <property type="match status" value="1"/>
</dbReference>
<evidence type="ECO:0000256" key="11">
    <source>
        <dbReference type="ARBA" id="ARBA00049244"/>
    </source>
</evidence>
<dbReference type="CDD" id="cd00009">
    <property type="entry name" value="AAA"/>
    <property type="match status" value="1"/>
</dbReference>
<feature type="region of interest" description="Disordered" evidence="13">
    <location>
        <begin position="534"/>
        <end position="558"/>
    </location>
</feature>
<keyword evidence="5" id="KW-0235">DNA replication</keyword>
<reference evidence="15" key="3">
    <citation type="submission" date="2018-03" db="EMBL/GenBank/DDBJ databases">
        <authorList>
            <person name="Jeon C.O."/>
        </authorList>
    </citation>
    <scope>NUCLEOTIDE SEQUENCE</scope>
    <source>
        <strain evidence="15">JCM 31126</strain>
    </source>
</reference>
<sequence length="576" mass="64670">MVYQALYRVWRSQRFDDVIGQQAITQTLKNAIMQNQISHAYLFTGPRGTGKTSAAKILAKAVNCPNSKDGEPCNECEICRSITEGTQEDVIEIDAASNNGVEEIRLIRERANYAPTQAQYKVYIIDEVHMLSTGAFNALLKTLEEPKKNVIFILATTEPHKIPATIISRTQRFDFKRIATSDIVEHLAYVLEKSNIEFSEEALNVIAQAAEGGMRDGLSILDQAISFSNGAITLEDALEVTGSLTYDMMDRFIVACKQEEPATCLELLDEMLTSGKEPRRLLENLLVYCRDLLIYQKAPQLLTEKAQHFTETFKQSAEGIAAEQIYAWIDILNEAQNEIRFSTNPRVYLEVAVVKLAGKVSSEKVSTDSQTVADSQEVAQLKEQITDLQKEIAQLKEQIGQPQTQVQPAQNKEKKATNTHYRLPKKRVFKVLKEATKKELTSVKEIWEDLLASLSVTQKAMLRASQPKAASPNGLVIAFDYEIICKKAANDQEFIAAVQNSISRMISGYKPDLVYITDESWPLLRQEFLSGQEEIADESEFTENEEENEETEAKEEGLVVSKAQDLFGELTTVKED</sequence>
<dbReference type="Proteomes" id="UP001157039">
    <property type="component" value="Unassembled WGS sequence"/>
</dbReference>
<evidence type="ECO:0000256" key="9">
    <source>
        <dbReference type="ARBA" id="ARBA00022840"/>
    </source>
</evidence>
<dbReference type="GO" id="GO:0009360">
    <property type="term" value="C:DNA polymerase III complex"/>
    <property type="evidence" value="ECO:0007669"/>
    <property type="project" value="InterPro"/>
</dbReference>
<dbReference type="SUPFAM" id="SSF48019">
    <property type="entry name" value="post-AAA+ oligomerization domain-like"/>
    <property type="match status" value="1"/>
</dbReference>
<dbReference type="EMBL" id="BSUW01000001">
    <property type="protein sequence ID" value="GMA72179.1"/>
    <property type="molecule type" value="Genomic_DNA"/>
</dbReference>
<dbReference type="FunFam" id="1.10.8.60:FF:000013">
    <property type="entry name" value="DNA polymerase III subunit gamma/tau"/>
    <property type="match status" value="1"/>
</dbReference>
<dbReference type="GO" id="GO:0046872">
    <property type="term" value="F:metal ion binding"/>
    <property type="evidence" value="ECO:0007669"/>
    <property type="project" value="UniProtKB-KW"/>
</dbReference>
<dbReference type="RefSeq" id="WP_123935813.1">
    <property type="nucleotide sequence ID" value="NZ_BSUW01000001.1"/>
</dbReference>
<dbReference type="PANTHER" id="PTHR11669:SF0">
    <property type="entry name" value="PROTEIN STICHEL-LIKE 2"/>
    <property type="match status" value="1"/>
</dbReference>
<dbReference type="InterPro" id="IPR012763">
    <property type="entry name" value="DNA_pol_III_sug/sutau_N"/>
</dbReference>
<name>A0AA37XLU3_9ENTE</name>
<evidence type="ECO:0000259" key="14">
    <source>
        <dbReference type="SMART" id="SM00382"/>
    </source>
</evidence>
<comment type="similarity">
    <text evidence="1">Belongs to the DnaX/STICHEL family.</text>
</comment>
<gene>
    <name evidence="16" type="primary">dnaZX</name>
    <name evidence="15" type="ORF">C7K38_07035</name>
    <name evidence="16" type="ORF">GCM10025885_12280</name>
</gene>
<dbReference type="InterPro" id="IPR008921">
    <property type="entry name" value="DNA_pol3_clamp-load_cplx_C"/>
</dbReference>
<reference evidence="15 17" key="1">
    <citation type="journal article" date="2012" name="Int. J. Syst. Evol. Microbiol.">
        <title>Characterization of Tetragenococcus strains from sugar thick juice reveals a novel species, Tetragenococcus osmophilus sp. nov., and divides Tetragenococcus halophilus into two subspecies, T. halophilus subsp. halophilus subsp. nov. and T. halophilus subsp. flandriensis subsp. nov.</title>
        <authorList>
            <person name="Juste A."/>
            <person name="Van Trappen S."/>
            <person name="Verreth C."/>
            <person name="Cleenwerck I."/>
            <person name="De Vos P."/>
            <person name="Lievens B."/>
            <person name="Willems K.A."/>
        </authorList>
    </citation>
    <scope>NUCLEOTIDE SEQUENCE [LARGE SCALE GENOMIC DNA]</scope>
    <source>
        <strain evidence="15 17">JCM 31126</strain>
    </source>
</reference>
<keyword evidence="10" id="KW-0239">DNA-directed DNA polymerase</keyword>
<keyword evidence="4" id="KW-0548">Nucleotidyltransferase</keyword>
<dbReference type="InterPro" id="IPR050238">
    <property type="entry name" value="DNA_Rep/Repair_Clamp_Loader"/>
</dbReference>
<evidence type="ECO:0000313" key="18">
    <source>
        <dbReference type="Proteomes" id="UP001157039"/>
    </source>
</evidence>
<feature type="domain" description="AAA+ ATPase" evidence="14">
    <location>
        <begin position="37"/>
        <end position="179"/>
    </location>
</feature>
<evidence type="ECO:0000256" key="7">
    <source>
        <dbReference type="ARBA" id="ARBA00022741"/>
    </source>
</evidence>
<evidence type="ECO:0000256" key="2">
    <source>
        <dbReference type="ARBA" id="ARBA00012417"/>
    </source>
</evidence>
<dbReference type="InterPro" id="IPR003593">
    <property type="entry name" value="AAA+_ATPase"/>
</dbReference>
<evidence type="ECO:0000256" key="1">
    <source>
        <dbReference type="ARBA" id="ARBA00006360"/>
    </source>
</evidence>
<dbReference type="SUPFAM" id="SSF52540">
    <property type="entry name" value="P-loop containing nucleoside triphosphate hydrolases"/>
    <property type="match status" value="1"/>
</dbReference>
<keyword evidence="3" id="KW-0808">Transferase</keyword>
<dbReference type="Gene3D" id="3.40.50.300">
    <property type="entry name" value="P-loop containing nucleotide triphosphate hydrolases"/>
    <property type="match status" value="1"/>
</dbReference>
<feature type="coiled-coil region" evidence="12">
    <location>
        <begin position="371"/>
        <end position="398"/>
    </location>
</feature>
<evidence type="ECO:0000256" key="8">
    <source>
        <dbReference type="ARBA" id="ARBA00022833"/>
    </source>
</evidence>
<keyword evidence="12" id="KW-0175">Coiled coil</keyword>
<evidence type="ECO:0000256" key="5">
    <source>
        <dbReference type="ARBA" id="ARBA00022705"/>
    </source>
</evidence>
<evidence type="ECO:0000256" key="6">
    <source>
        <dbReference type="ARBA" id="ARBA00022723"/>
    </source>
</evidence>
<dbReference type="PRINTS" id="PR00300">
    <property type="entry name" value="CLPPROTEASEA"/>
</dbReference>
<keyword evidence="6" id="KW-0479">Metal-binding</keyword>
<dbReference type="Pfam" id="PF13177">
    <property type="entry name" value="DNA_pol3_delta2"/>
    <property type="match status" value="1"/>
</dbReference>
<dbReference type="Gene3D" id="1.10.8.60">
    <property type="match status" value="1"/>
</dbReference>
<dbReference type="CDD" id="cd18137">
    <property type="entry name" value="HLD_clamp_pol_III_gamma_tau"/>
    <property type="match status" value="1"/>
</dbReference>
<evidence type="ECO:0000313" key="16">
    <source>
        <dbReference type="EMBL" id="GMA72179.1"/>
    </source>
</evidence>
<evidence type="ECO:0000256" key="13">
    <source>
        <dbReference type="SAM" id="MobiDB-lite"/>
    </source>
</evidence>
<accession>A0AA37XLU3</accession>
<dbReference type="EC" id="2.7.7.7" evidence="2"/>
<dbReference type="InterPro" id="IPR045085">
    <property type="entry name" value="HLD_clamp_pol_III_gamma_tau"/>
</dbReference>
<dbReference type="EMBL" id="CP027783">
    <property type="protein sequence ID" value="AYW48148.1"/>
    <property type="molecule type" value="Genomic_DNA"/>
</dbReference>
<keyword evidence="9" id="KW-0067">ATP-binding</keyword>